<evidence type="ECO:0000256" key="4">
    <source>
        <dbReference type="ARBA" id="ARBA00022475"/>
    </source>
</evidence>
<evidence type="ECO:0000313" key="11">
    <source>
        <dbReference type="Proteomes" id="UP001063782"/>
    </source>
</evidence>
<reference evidence="10" key="1">
    <citation type="submission" date="2021-12" db="EMBL/GenBank/DDBJ databases">
        <title>taxonomy of Moraxella sp. ZY201224.</title>
        <authorList>
            <person name="Li F."/>
        </authorList>
    </citation>
    <scope>NUCLEOTIDE SEQUENCE</scope>
    <source>
        <strain evidence="10">ZY201224</strain>
    </source>
</reference>
<feature type="transmembrane region" description="Helical" evidence="8">
    <location>
        <begin position="181"/>
        <end position="202"/>
    </location>
</feature>
<feature type="transmembrane region" description="Helical" evidence="8">
    <location>
        <begin position="238"/>
        <end position="262"/>
    </location>
</feature>
<accession>A0ABY6F3S9</accession>
<organism evidence="10 11">
    <name type="scientific">Moraxella nasicaprae</name>
    <dbReference type="NCBI Taxonomy" id="2904122"/>
    <lineage>
        <taxon>Bacteria</taxon>
        <taxon>Pseudomonadati</taxon>
        <taxon>Pseudomonadota</taxon>
        <taxon>Gammaproteobacteria</taxon>
        <taxon>Moraxellales</taxon>
        <taxon>Moraxellaceae</taxon>
        <taxon>Moraxella</taxon>
    </lineage>
</organism>
<keyword evidence="4" id="KW-1003">Cell membrane</keyword>
<evidence type="ECO:0000256" key="5">
    <source>
        <dbReference type="ARBA" id="ARBA00022692"/>
    </source>
</evidence>
<feature type="transmembrane region" description="Helical" evidence="8">
    <location>
        <begin position="130"/>
        <end position="148"/>
    </location>
</feature>
<feature type="transmembrane region" description="Helical" evidence="8">
    <location>
        <begin position="154"/>
        <end position="169"/>
    </location>
</feature>
<feature type="transmembrane region" description="Helical" evidence="8">
    <location>
        <begin position="12"/>
        <end position="29"/>
    </location>
</feature>
<dbReference type="PANTHER" id="PTHR22911">
    <property type="entry name" value="ACYL-MALONYL CONDENSING ENZYME-RELATED"/>
    <property type="match status" value="1"/>
</dbReference>
<evidence type="ECO:0000259" key="9">
    <source>
        <dbReference type="Pfam" id="PF00892"/>
    </source>
</evidence>
<dbReference type="NCBIfam" id="TIGR00688">
    <property type="entry name" value="rarD"/>
    <property type="match status" value="1"/>
</dbReference>
<dbReference type="EMBL" id="CP089977">
    <property type="protein sequence ID" value="UXZ04741.1"/>
    <property type="molecule type" value="Genomic_DNA"/>
</dbReference>
<feature type="transmembrane region" description="Helical" evidence="8">
    <location>
        <begin position="74"/>
        <end position="94"/>
    </location>
</feature>
<evidence type="ECO:0000313" key="10">
    <source>
        <dbReference type="EMBL" id="UXZ04741.1"/>
    </source>
</evidence>
<dbReference type="Pfam" id="PF00892">
    <property type="entry name" value="EamA"/>
    <property type="match status" value="1"/>
</dbReference>
<comment type="subcellular location">
    <subcellularLocation>
        <location evidence="1">Cell membrane</location>
        <topology evidence="1">Multi-pass membrane protein</topology>
    </subcellularLocation>
</comment>
<evidence type="ECO:0000256" key="1">
    <source>
        <dbReference type="ARBA" id="ARBA00004651"/>
    </source>
</evidence>
<gene>
    <name evidence="10" type="primary">rarD</name>
    <name evidence="10" type="ORF">LU297_09295</name>
</gene>
<feature type="transmembrane region" description="Helical" evidence="8">
    <location>
        <begin position="106"/>
        <end position="123"/>
    </location>
</feature>
<protein>
    <submittedName>
        <fullName evidence="10">EamA family transporter RarD</fullName>
    </submittedName>
</protein>
<feature type="transmembrane region" description="Helical" evidence="8">
    <location>
        <begin position="208"/>
        <end position="231"/>
    </location>
</feature>
<evidence type="ECO:0000256" key="8">
    <source>
        <dbReference type="SAM" id="Phobius"/>
    </source>
</evidence>
<feature type="transmembrane region" description="Helical" evidence="8">
    <location>
        <begin position="268"/>
        <end position="290"/>
    </location>
</feature>
<dbReference type="InterPro" id="IPR004626">
    <property type="entry name" value="RarD"/>
</dbReference>
<keyword evidence="7 8" id="KW-0472">Membrane</keyword>
<keyword evidence="3" id="KW-0813">Transport</keyword>
<keyword evidence="11" id="KW-1185">Reference proteome</keyword>
<dbReference type="Proteomes" id="UP001063782">
    <property type="component" value="Chromosome"/>
</dbReference>
<dbReference type="RefSeq" id="WP_263076234.1">
    <property type="nucleotide sequence ID" value="NZ_CP089977.1"/>
</dbReference>
<dbReference type="SUPFAM" id="SSF103481">
    <property type="entry name" value="Multidrug resistance efflux transporter EmrE"/>
    <property type="match status" value="2"/>
</dbReference>
<evidence type="ECO:0000256" key="2">
    <source>
        <dbReference type="ARBA" id="ARBA00007362"/>
    </source>
</evidence>
<keyword evidence="6 8" id="KW-1133">Transmembrane helix</keyword>
<comment type="similarity">
    <text evidence="2">Belongs to the EamA transporter family.</text>
</comment>
<dbReference type="InterPro" id="IPR037185">
    <property type="entry name" value="EmrE-like"/>
</dbReference>
<name>A0ABY6F3S9_9GAMM</name>
<sequence>MQKPITTSVQGVITALSAFLLWGSFPLYFKQLSHYNAIEVIVHRVVWTLVVLSMVLLIARRTAWLNIIKTQPKWLALTFLAALMIGTNWLTYVWAVANNQVLEASLGYFINPLMGVAFSLIFFKEKLRKLQIVSVFLAMLAVLVQVFWLGGVPWVSLLLAISFSIYGVIQRQTPFDAIDGLFIETALLLPLCLIWLANASVASASPDFWLSSQIGLLMLAGPITLIPLLLYNRSTKMVAFTLLSFMGYLTPSIVFLLAVFYYHEPFTWQSVIVFGMIWLALLIFSADLLYHQRKLRGL</sequence>
<evidence type="ECO:0000256" key="3">
    <source>
        <dbReference type="ARBA" id="ARBA00022448"/>
    </source>
</evidence>
<dbReference type="InterPro" id="IPR000620">
    <property type="entry name" value="EamA_dom"/>
</dbReference>
<proteinExistence type="inferred from homology"/>
<feature type="domain" description="EamA" evidence="9">
    <location>
        <begin position="11"/>
        <end position="144"/>
    </location>
</feature>
<evidence type="ECO:0000256" key="7">
    <source>
        <dbReference type="ARBA" id="ARBA00023136"/>
    </source>
</evidence>
<dbReference type="PANTHER" id="PTHR22911:SF137">
    <property type="entry name" value="SOLUTE CARRIER FAMILY 35 MEMBER G2-RELATED"/>
    <property type="match status" value="1"/>
</dbReference>
<keyword evidence="5 8" id="KW-0812">Transmembrane</keyword>
<feature type="transmembrane region" description="Helical" evidence="8">
    <location>
        <begin position="41"/>
        <end position="62"/>
    </location>
</feature>
<evidence type="ECO:0000256" key="6">
    <source>
        <dbReference type="ARBA" id="ARBA00022989"/>
    </source>
</evidence>